<comment type="caution">
    <text evidence="3">The sequence shown here is derived from an EMBL/GenBank/DDBJ whole genome shotgun (WGS) entry which is preliminary data.</text>
</comment>
<dbReference type="GO" id="GO:0061982">
    <property type="term" value="P:meiosis I cell cycle process"/>
    <property type="evidence" value="ECO:0007669"/>
    <property type="project" value="UniProtKB-ARBA"/>
</dbReference>
<dbReference type="GO" id="GO:0140664">
    <property type="term" value="F:ATP-dependent DNA damage sensor activity"/>
    <property type="evidence" value="ECO:0007669"/>
    <property type="project" value="InterPro"/>
</dbReference>
<dbReference type="OrthoDB" id="1861185at2759"/>
<reference evidence="3 4" key="1">
    <citation type="submission" date="2017-04" db="EMBL/GenBank/DDBJ databases">
        <title>Genome sequencing of [Candida] sorbophila.</title>
        <authorList>
            <person name="Ahn J.O."/>
        </authorList>
    </citation>
    <scope>NUCLEOTIDE SEQUENCE [LARGE SCALE GENOMIC DNA]</scope>
    <source>
        <strain evidence="3 4">DS02</strain>
    </source>
</reference>
<feature type="domain" description="RecA family profile 1" evidence="2">
    <location>
        <begin position="64"/>
        <end position="222"/>
    </location>
</feature>
<dbReference type="InterPro" id="IPR020588">
    <property type="entry name" value="RecA_ATP-bd"/>
</dbReference>
<dbReference type="EMBL" id="NDIQ01000022">
    <property type="protein sequence ID" value="PRT56264.1"/>
    <property type="molecule type" value="Genomic_DNA"/>
</dbReference>
<dbReference type="GO" id="GO:0005524">
    <property type="term" value="F:ATP binding"/>
    <property type="evidence" value="ECO:0007669"/>
    <property type="project" value="InterPro"/>
</dbReference>
<dbReference type="GO" id="GO:0033065">
    <property type="term" value="C:Rad51C-XRCC3 complex"/>
    <property type="evidence" value="ECO:0007669"/>
    <property type="project" value="TreeGrafter"/>
</dbReference>
<dbReference type="AlphaFoldDB" id="A0A2T0FMQ0"/>
<dbReference type="Pfam" id="PF08423">
    <property type="entry name" value="Rad51"/>
    <property type="match status" value="1"/>
</dbReference>
<dbReference type="InterPro" id="IPR013632">
    <property type="entry name" value="Rad51_C"/>
</dbReference>
<proteinExistence type="predicted"/>
<evidence type="ECO:0000313" key="3">
    <source>
        <dbReference type="EMBL" id="PRT56264.1"/>
    </source>
</evidence>
<dbReference type="GeneID" id="36517632"/>
<dbReference type="PANTHER" id="PTHR46487">
    <property type="entry name" value="DNA REPAIR PROTEIN XRCC3"/>
    <property type="match status" value="1"/>
</dbReference>
<dbReference type="GO" id="GO:0005657">
    <property type="term" value="C:replication fork"/>
    <property type="evidence" value="ECO:0007669"/>
    <property type="project" value="TreeGrafter"/>
</dbReference>
<accession>A0A2T0FMQ0</accession>
<keyword evidence="4" id="KW-1185">Reference proteome</keyword>
<dbReference type="GO" id="GO:0090656">
    <property type="term" value="P:t-circle formation"/>
    <property type="evidence" value="ECO:0007669"/>
    <property type="project" value="TreeGrafter"/>
</dbReference>
<dbReference type="Proteomes" id="UP000238350">
    <property type="component" value="Unassembled WGS sequence"/>
</dbReference>
<evidence type="ECO:0000259" key="2">
    <source>
        <dbReference type="PROSITE" id="PS50162"/>
    </source>
</evidence>
<feature type="region of interest" description="Disordered" evidence="1">
    <location>
        <begin position="321"/>
        <end position="340"/>
    </location>
</feature>
<protein>
    <submittedName>
        <fullName evidence="3">DNA repair protein rhp57</fullName>
    </submittedName>
</protein>
<dbReference type="PANTHER" id="PTHR46487:SF1">
    <property type="entry name" value="DNA REPAIR PROTEIN XRCC3"/>
    <property type="match status" value="1"/>
</dbReference>
<dbReference type="InterPro" id="IPR027417">
    <property type="entry name" value="P-loop_NTPase"/>
</dbReference>
<dbReference type="SUPFAM" id="SSF52540">
    <property type="entry name" value="P-loop containing nucleoside triphosphate hydrolases"/>
    <property type="match status" value="1"/>
</dbReference>
<evidence type="ECO:0000256" key="1">
    <source>
        <dbReference type="SAM" id="MobiDB-lite"/>
    </source>
</evidence>
<dbReference type="GO" id="GO:0000400">
    <property type="term" value="F:four-way junction DNA binding"/>
    <property type="evidence" value="ECO:0007669"/>
    <property type="project" value="TreeGrafter"/>
</dbReference>
<dbReference type="STRING" id="45607.A0A2T0FMQ0"/>
<feature type="compositionally biased region" description="Polar residues" evidence="1">
    <location>
        <begin position="331"/>
        <end position="340"/>
    </location>
</feature>
<organism evidence="3 4">
    <name type="scientific">Wickerhamiella sorbophila</name>
    <dbReference type="NCBI Taxonomy" id="45607"/>
    <lineage>
        <taxon>Eukaryota</taxon>
        <taxon>Fungi</taxon>
        <taxon>Dikarya</taxon>
        <taxon>Ascomycota</taxon>
        <taxon>Saccharomycotina</taxon>
        <taxon>Dipodascomycetes</taxon>
        <taxon>Dipodascales</taxon>
        <taxon>Trichomonascaceae</taxon>
        <taxon>Wickerhamiella</taxon>
    </lineage>
</organism>
<evidence type="ECO:0000313" key="4">
    <source>
        <dbReference type="Proteomes" id="UP000238350"/>
    </source>
</evidence>
<gene>
    <name evidence="3" type="ORF">B9G98_03884</name>
</gene>
<dbReference type="RefSeq" id="XP_024666209.1">
    <property type="nucleotide sequence ID" value="XM_024810441.1"/>
</dbReference>
<name>A0A2T0FMQ0_9ASCO</name>
<dbReference type="PROSITE" id="PS50162">
    <property type="entry name" value="RECA_2"/>
    <property type="match status" value="1"/>
</dbReference>
<dbReference type="GO" id="GO:0045003">
    <property type="term" value="P:double-strand break repair via synthesis-dependent strand annealing"/>
    <property type="evidence" value="ECO:0007669"/>
    <property type="project" value="TreeGrafter"/>
</dbReference>
<sequence length="340" mass="38320">MDEYPELCLALRGHNVGFWEPLWRDSGTVGRRIGRSGPEVRDFALKYREELVGKLKTAPMTSVEPQFFTTGDKDIDKCLGGGIPTRCLTEICGQSSAGKTGLALQLCLSAQSTNTKSVYITTEDSLYIRRLSQLAGRFSHASLDNVLTSKASAHPMQLVKLVETKLGSLMKKNNVNLVVIDSIALFQDWINDAESVLFIETCRNLRRLAHQHNAAIVVINQVRERSARRFGYDIEDYALYTENQERFLTGWPTKPFVWGLDEGRNRLVPSLGYTWTREIDQRIVIKRTEHGRRIELVFSRHSPAASIDVDLTSEGFVSAAEDPTDSDEFQIPSQSFPKHL</sequence>
<dbReference type="GO" id="GO:0000722">
    <property type="term" value="P:telomere maintenance via recombination"/>
    <property type="evidence" value="ECO:0007669"/>
    <property type="project" value="TreeGrafter"/>
</dbReference>
<dbReference type="GO" id="GO:0071140">
    <property type="term" value="P:resolution of mitotic recombination intermediates"/>
    <property type="evidence" value="ECO:0007669"/>
    <property type="project" value="TreeGrafter"/>
</dbReference>
<dbReference type="Gene3D" id="3.40.50.300">
    <property type="entry name" value="P-loop containing nucleotide triphosphate hydrolases"/>
    <property type="match status" value="1"/>
</dbReference>